<dbReference type="EMBL" id="RDQH01000338">
    <property type="protein sequence ID" value="RXH82455.1"/>
    <property type="molecule type" value="Genomic_DNA"/>
</dbReference>
<accession>A0A498IJY0</accession>
<proteinExistence type="predicted"/>
<comment type="caution">
    <text evidence="1">The sequence shown here is derived from an EMBL/GenBank/DDBJ whole genome shotgun (WGS) entry which is preliminary data.</text>
</comment>
<sequence length="172" mass="19435">MNACIGVKLHISTLKSAQSVLALSEYSCPLSKAEFPNMDQFQLVSSESDSSYFRHQTIIKILRIRVGGVPVSMNMLPFETLPEELKGTLIPCGLTKYGVLSSLVTKGVETTPSPNLALWKEEWEDRAALMERMEKADEDSILMRLDYYVPYVFKPKEEKKLFADTEVQLLLP</sequence>
<dbReference type="Proteomes" id="UP000290289">
    <property type="component" value="Chromosome 12"/>
</dbReference>
<dbReference type="AlphaFoldDB" id="A0A498IJY0"/>
<reference evidence="1 2" key="1">
    <citation type="submission" date="2018-10" db="EMBL/GenBank/DDBJ databases">
        <title>A high-quality apple genome assembly.</title>
        <authorList>
            <person name="Hu J."/>
        </authorList>
    </citation>
    <scope>NUCLEOTIDE SEQUENCE [LARGE SCALE GENOMIC DNA]</scope>
    <source>
        <strain evidence="2">cv. HFTH1</strain>
        <tissue evidence="1">Young leaf</tissue>
    </source>
</reference>
<name>A0A498IJY0_MALDO</name>
<evidence type="ECO:0000313" key="1">
    <source>
        <dbReference type="EMBL" id="RXH82455.1"/>
    </source>
</evidence>
<evidence type="ECO:0000313" key="2">
    <source>
        <dbReference type="Proteomes" id="UP000290289"/>
    </source>
</evidence>
<keyword evidence="2" id="KW-1185">Reference proteome</keyword>
<organism evidence="1 2">
    <name type="scientific">Malus domestica</name>
    <name type="common">Apple</name>
    <name type="synonym">Pyrus malus</name>
    <dbReference type="NCBI Taxonomy" id="3750"/>
    <lineage>
        <taxon>Eukaryota</taxon>
        <taxon>Viridiplantae</taxon>
        <taxon>Streptophyta</taxon>
        <taxon>Embryophyta</taxon>
        <taxon>Tracheophyta</taxon>
        <taxon>Spermatophyta</taxon>
        <taxon>Magnoliopsida</taxon>
        <taxon>eudicotyledons</taxon>
        <taxon>Gunneridae</taxon>
        <taxon>Pentapetalae</taxon>
        <taxon>rosids</taxon>
        <taxon>fabids</taxon>
        <taxon>Rosales</taxon>
        <taxon>Rosaceae</taxon>
        <taxon>Amygdaloideae</taxon>
        <taxon>Maleae</taxon>
        <taxon>Malus</taxon>
    </lineage>
</organism>
<gene>
    <name evidence="1" type="ORF">DVH24_036796</name>
</gene>
<protein>
    <submittedName>
        <fullName evidence="1">Uncharacterized protein</fullName>
    </submittedName>
</protein>